<accession>A0A2T0YR95</accession>
<dbReference type="RefSeq" id="WP_308737944.1">
    <property type="nucleotide sequence ID" value="NZ_PVTY01000003.1"/>
</dbReference>
<reference evidence="1 2" key="1">
    <citation type="submission" date="2018-03" db="EMBL/GenBank/DDBJ databases">
        <title>Comparative analysis of microorganisms from saline springs in Andes Mountain Range, Colombia.</title>
        <authorList>
            <person name="Rubin E."/>
        </authorList>
    </citation>
    <scope>NUCLEOTIDE SEQUENCE [LARGE SCALE GENOMIC DNA]</scope>
    <source>
        <strain evidence="1 2">CG 35</strain>
    </source>
</reference>
<keyword evidence="2" id="KW-1185">Reference proteome</keyword>
<comment type="caution">
    <text evidence="1">The sequence shown here is derived from an EMBL/GenBank/DDBJ whole genome shotgun (WGS) entry which is preliminary data.</text>
</comment>
<evidence type="ECO:0000313" key="2">
    <source>
        <dbReference type="Proteomes" id="UP000238217"/>
    </source>
</evidence>
<gene>
    <name evidence="1" type="ORF">BCL67_10338</name>
</gene>
<organism evidence="1 2">
    <name type="scientific">Nesterenkonia sandarakina</name>
    <dbReference type="NCBI Taxonomy" id="272918"/>
    <lineage>
        <taxon>Bacteria</taxon>
        <taxon>Bacillati</taxon>
        <taxon>Actinomycetota</taxon>
        <taxon>Actinomycetes</taxon>
        <taxon>Micrococcales</taxon>
        <taxon>Micrococcaceae</taxon>
        <taxon>Nesterenkonia</taxon>
    </lineage>
</organism>
<proteinExistence type="predicted"/>
<name>A0A2T0YR95_9MICC</name>
<sequence>MMKLFPRRRRARRLDKELGKGLWRQAHDRYVRGLDRYHQVIDGVKDDAIYSQLVLIGDELAEQLDTVYELCRRAQTSHFSDGLQVPGGATKLHSSLSRAANHLATTAEAAAMVRLGHGELLAVRRRADQVKEALKDASDAAV</sequence>
<dbReference type="Proteomes" id="UP000238217">
    <property type="component" value="Unassembled WGS sequence"/>
</dbReference>
<protein>
    <submittedName>
        <fullName evidence="1">Uncharacterized protein</fullName>
    </submittedName>
</protein>
<dbReference type="EMBL" id="PVTY01000003">
    <property type="protein sequence ID" value="PRZ18054.1"/>
    <property type="molecule type" value="Genomic_DNA"/>
</dbReference>
<evidence type="ECO:0000313" key="1">
    <source>
        <dbReference type="EMBL" id="PRZ18054.1"/>
    </source>
</evidence>
<dbReference type="AlphaFoldDB" id="A0A2T0YR95"/>